<sequence>MITADTAIDPAQTETQFLGLAPYLRMSIAGVDMRPLGQETLEQAGRNPADAELWMNLSIILQCFGQRDIGLSIQSLALEHKRIFRLAASQQPAKLRLLMLCVAGDIAANTPLDCLLENSDIDLIFCYVSSDAPLPGAIPEHDAVFVAISESDENRSVLTALEHALMHWSKPVINSPQYIPSTGREAASRLLQGATGLLIPPTLHASRSVLQSIAAGDTRLSAQFADCDFPIIVRPVGSHAGKNLDRIERPEELADYLSKVADAEFFLSRFIDYSGKDGLFRKFRVVLIDGKAYACHMGVSSNWMIHYVNAGMYDDAQKRAEEAAFMEHFGDFAERHRAALDAIYRRTRLDYLCIDCAETQDGRFFVFEIDHTMVVHAMDPVHLFPYKQPHMQKIKDAFRDFLLRLTTEQTHANEPAQQP</sequence>
<dbReference type="eggNOG" id="COG0189">
    <property type="taxonomic scope" value="Bacteria"/>
</dbReference>
<evidence type="ECO:0000313" key="2">
    <source>
        <dbReference type="Proteomes" id="UP000001625"/>
    </source>
</evidence>
<dbReference type="KEGG" id="slt:Slit_2536"/>
<organism evidence="1 2">
    <name type="scientific">Sideroxydans lithotrophicus (strain ES-1)</name>
    <dbReference type="NCBI Taxonomy" id="580332"/>
    <lineage>
        <taxon>Bacteria</taxon>
        <taxon>Pseudomonadati</taxon>
        <taxon>Pseudomonadota</taxon>
        <taxon>Betaproteobacteria</taxon>
        <taxon>Nitrosomonadales</taxon>
        <taxon>Gallionellaceae</taxon>
        <taxon>Sideroxydans</taxon>
    </lineage>
</organism>
<proteinExistence type="predicted"/>
<dbReference type="RefSeq" id="WP_013030659.1">
    <property type="nucleotide sequence ID" value="NC_013959.1"/>
</dbReference>
<name>D5CN64_SIDLE</name>
<protein>
    <recommendedName>
        <fullName evidence="3">ATP-grasp domain-containing protein</fullName>
    </recommendedName>
</protein>
<dbReference type="STRING" id="580332.Slit_2536"/>
<dbReference type="Proteomes" id="UP000001625">
    <property type="component" value="Chromosome"/>
</dbReference>
<dbReference type="AlphaFoldDB" id="D5CN64"/>
<evidence type="ECO:0000313" key="1">
    <source>
        <dbReference type="EMBL" id="ADE12761.1"/>
    </source>
</evidence>
<dbReference type="SUPFAM" id="SSF56059">
    <property type="entry name" value="Glutathione synthetase ATP-binding domain-like"/>
    <property type="match status" value="1"/>
</dbReference>
<reference evidence="1 2" key="1">
    <citation type="submission" date="2010-03" db="EMBL/GenBank/DDBJ databases">
        <title>Complete sequence of Sideroxydans lithotrophicus ES-1.</title>
        <authorList>
            <consortium name="US DOE Joint Genome Institute"/>
            <person name="Lucas S."/>
            <person name="Copeland A."/>
            <person name="Lapidus A."/>
            <person name="Cheng J.-F."/>
            <person name="Bruce D."/>
            <person name="Goodwin L."/>
            <person name="Pitluck S."/>
            <person name="Munk A.C."/>
            <person name="Detter J.C."/>
            <person name="Han C."/>
            <person name="Tapia R."/>
            <person name="Larimer F."/>
            <person name="Land M."/>
            <person name="Hauser L."/>
            <person name="Kyrpides N."/>
            <person name="Ivanova N."/>
            <person name="Emerson D."/>
            <person name="Woyke T."/>
        </authorList>
    </citation>
    <scope>NUCLEOTIDE SEQUENCE [LARGE SCALE GENOMIC DNA]</scope>
    <source>
        <strain evidence="1 2">ES-1</strain>
    </source>
</reference>
<accession>D5CN64</accession>
<dbReference type="HOGENOM" id="CLU_685016_0_0_4"/>
<gene>
    <name evidence="1" type="ordered locus">Slit_2536</name>
</gene>
<dbReference type="EMBL" id="CP001965">
    <property type="protein sequence ID" value="ADE12761.1"/>
    <property type="molecule type" value="Genomic_DNA"/>
</dbReference>
<keyword evidence="2" id="KW-1185">Reference proteome</keyword>
<evidence type="ECO:0008006" key="3">
    <source>
        <dbReference type="Google" id="ProtNLM"/>
    </source>
</evidence>